<reference evidence="2" key="1">
    <citation type="submission" date="2021-01" db="EMBL/GenBank/DDBJ databases">
        <authorList>
            <person name="Corre E."/>
            <person name="Pelletier E."/>
            <person name="Niang G."/>
            <person name="Scheremetjew M."/>
            <person name="Finn R."/>
            <person name="Kale V."/>
            <person name="Holt S."/>
            <person name="Cochrane G."/>
            <person name="Meng A."/>
            <person name="Brown T."/>
            <person name="Cohen L."/>
        </authorList>
    </citation>
    <scope>NUCLEOTIDE SEQUENCE</scope>
    <source>
        <strain evidence="2">CCMP281</strain>
    </source>
</reference>
<evidence type="ECO:0000256" key="1">
    <source>
        <dbReference type="SAM" id="MobiDB-lite"/>
    </source>
</evidence>
<name>A0A7S3AXM4_9EUKA</name>
<dbReference type="AlphaFoldDB" id="A0A7S3AXM4"/>
<gene>
    <name evidence="2" type="ORF">HERI1096_LOCUS19340</name>
</gene>
<organism evidence="2">
    <name type="scientific">Haptolina ericina</name>
    <dbReference type="NCBI Taxonomy" id="156174"/>
    <lineage>
        <taxon>Eukaryota</taxon>
        <taxon>Haptista</taxon>
        <taxon>Haptophyta</taxon>
        <taxon>Prymnesiophyceae</taxon>
        <taxon>Prymnesiales</taxon>
        <taxon>Prymnesiaceae</taxon>
        <taxon>Haptolina</taxon>
    </lineage>
</organism>
<evidence type="ECO:0000313" key="2">
    <source>
        <dbReference type="EMBL" id="CAE0118641.1"/>
    </source>
</evidence>
<proteinExistence type="predicted"/>
<feature type="region of interest" description="Disordered" evidence="1">
    <location>
        <begin position="25"/>
        <end position="147"/>
    </location>
</feature>
<protein>
    <submittedName>
        <fullName evidence="2">Uncharacterized protein</fullName>
    </submittedName>
</protein>
<sequence>MGKWPVTEELATKLQQAFAAALPEARDAEKRRKQGGGDAVALLLQRRHRSVLEVNEVGKEGSSGSGGADTSRPVTEPEPAQHEGLQRKERKADRAMKLTTGGEQERAKKRPHPSVGAASSAVEPVDQASVKKRKNNPMRNGQPRKFF</sequence>
<dbReference type="EMBL" id="HBHX01034887">
    <property type="protein sequence ID" value="CAE0118641.1"/>
    <property type="molecule type" value="Transcribed_RNA"/>
</dbReference>
<accession>A0A7S3AXM4</accession>
<feature type="compositionally biased region" description="Basic and acidic residues" evidence="1">
    <location>
        <begin position="79"/>
        <end position="96"/>
    </location>
</feature>